<dbReference type="Pfam" id="PF12388">
    <property type="entry name" value="Peptidase_M57"/>
    <property type="match status" value="1"/>
</dbReference>
<dbReference type="InterPro" id="IPR024653">
    <property type="entry name" value="Peptidase_M10/M27/M57"/>
</dbReference>
<evidence type="ECO:0000313" key="5">
    <source>
        <dbReference type="Proteomes" id="UP000490939"/>
    </source>
</evidence>
<dbReference type="SUPFAM" id="SSF55486">
    <property type="entry name" value="Metalloproteases ('zincins'), catalytic domain"/>
    <property type="match status" value="1"/>
</dbReference>
<dbReference type="Proteomes" id="UP000447873">
    <property type="component" value="Unassembled WGS sequence"/>
</dbReference>
<sequence>MAYRNHEQDLPYTCVTQQDDELPLAGSGSDFNGPPSINVGINDANLGPIVPRWDVSSGNTKLHYFVDTNTFTNLAATEADFTTTKLQEAADEWNSLGLGLIISQAASAATAHFSLIYQQNKGQLIDRRLAEAFFPNDPNRFVIVTDLALDQRNRGILKNVFLHELGHVLGLRHEFALDKKQQLKLGVMEDVDGAVKFKGRNNRSVMNYTAKPTLRKSDKAAVREFYRLAPGHVIAGGSGPVTVFAP</sequence>
<evidence type="ECO:0000313" key="1">
    <source>
        <dbReference type="EMBL" id="KAE9966797.1"/>
    </source>
</evidence>
<dbReference type="GO" id="GO:0008237">
    <property type="term" value="F:metallopeptidase activity"/>
    <property type="evidence" value="ECO:0007669"/>
    <property type="project" value="InterPro"/>
</dbReference>
<accession>A0A8H3V6I4</accession>
<keyword evidence="5" id="KW-1185">Reference proteome</keyword>
<dbReference type="InterPro" id="IPR024079">
    <property type="entry name" value="MetalloPept_cat_dom_sf"/>
</dbReference>
<evidence type="ECO:0008006" key="6">
    <source>
        <dbReference type="Google" id="ProtNLM"/>
    </source>
</evidence>
<evidence type="ECO:0000313" key="3">
    <source>
        <dbReference type="EMBL" id="KAE9983384.1"/>
    </source>
</evidence>
<dbReference type="Proteomes" id="UP000433883">
    <property type="component" value="Unassembled WGS sequence"/>
</dbReference>
<gene>
    <name evidence="1" type="ORF">BLS_006796</name>
    <name evidence="2" type="ORF">EG327_007763</name>
    <name evidence="3" type="ORF">EG328_010021</name>
</gene>
<organism evidence="3 4">
    <name type="scientific">Venturia inaequalis</name>
    <name type="common">Apple scab fungus</name>
    <dbReference type="NCBI Taxonomy" id="5025"/>
    <lineage>
        <taxon>Eukaryota</taxon>
        <taxon>Fungi</taxon>
        <taxon>Dikarya</taxon>
        <taxon>Ascomycota</taxon>
        <taxon>Pezizomycotina</taxon>
        <taxon>Dothideomycetes</taxon>
        <taxon>Pleosporomycetidae</taxon>
        <taxon>Venturiales</taxon>
        <taxon>Venturiaceae</taxon>
        <taxon>Venturia</taxon>
    </lineage>
</organism>
<dbReference type="OrthoDB" id="406838at2759"/>
<dbReference type="AlphaFoldDB" id="A0A8H3V6I4"/>
<dbReference type="EMBL" id="WNWS01000063">
    <property type="protein sequence ID" value="KAE9983384.1"/>
    <property type="molecule type" value="Genomic_DNA"/>
</dbReference>
<dbReference type="Gene3D" id="3.40.390.10">
    <property type="entry name" value="Collagenase (Catalytic Domain)"/>
    <property type="match status" value="1"/>
</dbReference>
<name>A0A8H3V6I4_VENIN</name>
<comment type="caution">
    <text evidence="3">The sequence shown here is derived from an EMBL/GenBank/DDBJ whole genome shotgun (WGS) entry which is preliminary data.</text>
</comment>
<dbReference type="Proteomes" id="UP000490939">
    <property type="component" value="Unassembled WGS sequence"/>
</dbReference>
<proteinExistence type="predicted"/>
<reference evidence="3 4" key="1">
    <citation type="submission" date="2018-12" db="EMBL/GenBank/DDBJ databases">
        <title>Venturia inaequalis Genome Resource.</title>
        <authorList>
            <person name="Lichtner F.J."/>
        </authorList>
    </citation>
    <scope>NUCLEOTIDE SEQUENCE [LARGE SCALE GENOMIC DNA]</scope>
    <source>
        <strain evidence="3 4">120213</strain>
        <strain evidence="1">Bline_iso_100314</strain>
        <strain evidence="2 5">DMI_063113</strain>
    </source>
</reference>
<evidence type="ECO:0000313" key="4">
    <source>
        <dbReference type="Proteomes" id="UP000447873"/>
    </source>
</evidence>
<evidence type="ECO:0000313" key="2">
    <source>
        <dbReference type="EMBL" id="KAE9977382.1"/>
    </source>
</evidence>
<dbReference type="EMBL" id="WNWR01000472">
    <property type="protein sequence ID" value="KAE9977382.1"/>
    <property type="molecule type" value="Genomic_DNA"/>
</dbReference>
<protein>
    <recommendedName>
        <fullName evidence="6">Peptidase M10 metallopeptidase domain-containing protein</fullName>
    </recommendedName>
</protein>
<dbReference type="EMBL" id="WNWQ01000506">
    <property type="protein sequence ID" value="KAE9966797.1"/>
    <property type="molecule type" value="Genomic_DNA"/>
</dbReference>